<comment type="caution">
    <text evidence="2">The sequence shown here is derived from an EMBL/GenBank/DDBJ whole genome shotgun (WGS) entry which is preliminary data.</text>
</comment>
<evidence type="ECO:0000313" key="2">
    <source>
        <dbReference type="EMBL" id="KAD6453272.1"/>
    </source>
</evidence>
<keyword evidence="3" id="KW-1185">Reference proteome</keyword>
<organism evidence="2 3">
    <name type="scientific">Mikania micrantha</name>
    <name type="common">bitter vine</name>
    <dbReference type="NCBI Taxonomy" id="192012"/>
    <lineage>
        <taxon>Eukaryota</taxon>
        <taxon>Viridiplantae</taxon>
        <taxon>Streptophyta</taxon>
        <taxon>Embryophyta</taxon>
        <taxon>Tracheophyta</taxon>
        <taxon>Spermatophyta</taxon>
        <taxon>Magnoliopsida</taxon>
        <taxon>eudicotyledons</taxon>
        <taxon>Gunneridae</taxon>
        <taxon>Pentapetalae</taxon>
        <taxon>asterids</taxon>
        <taxon>campanulids</taxon>
        <taxon>Asterales</taxon>
        <taxon>Asteraceae</taxon>
        <taxon>Asteroideae</taxon>
        <taxon>Heliantheae alliance</taxon>
        <taxon>Eupatorieae</taxon>
        <taxon>Mikania</taxon>
    </lineage>
</organism>
<dbReference type="AlphaFoldDB" id="A0A5N6PFD5"/>
<dbReference type="PANTHER" id="PTHR31476:SF6">
    <property type="entry name" value="EMB|CAB68190.1"/>
    <property type="match status" value="1"/>
</dbReference>
<dbReference type="Pfam" id="PF11955">
    <property type="entry name" value="PORR"/>
    <property type="match status" value="1"/>
</dbReference>
<reference evidence="2 3" key="1">
    <citation type="submission" date="2019-05" db="EMBL/GenBank/DDBJ databases">
        <title>Mikania micrantha, genome provides insights into the molecular mechanism of rapid growth.</title>
        <authorList>
            <person name="Liu B."/>
        </authorList>
    </citation>
    <scope>NUCLEOTIDE SEQUENCE [LARGE SCALE GENOMIC DNA]</scope>
    <source>
        <strain evidence="2">NLD-2019</strain>
        <tissue evidence="2">Leaf</tissue>
    </source>
</reference>
<feature type="domain" description="PORR" evidence="1">
    <location>
        <begin position="40"/>
        <end position="168"/>
    </location>
</feature>
<dbReference type="InterPro" id="IPR045040">
    <property type="entry name" value="PORR_fam"/>
</dbReference>
<gene>
    <name evidence="2" type="ORF">E3N88_07977</name>
</gene>
<proteinExistence type="predicted"/>
<dbReference type="GO" id="GO:0003723">
    <property type="term" value="F:RNA binding"/>
    <property type="evidence" value="ECO:0007669"/>
    <property type="project" value="InterPro"/>
</dbReference>
<dbReference type="Proteomes" id="UP000326396">
    <property type="component" value="Linkage Group LG12"/>
</dbReference>
<accession>A0A5N6PFD5</accession>
<evidence type="ECO:0000259" key="1">
    <source>
        <dbReference type="Pfam" id="PF11955"/>
    </source>
</evidence>
<dbReference type="InterPro" id="IPR021099">
    <property type="entry name" value="PORR_domain"/>
</dbReference>
<protein>
    <recommendedName>
        <fullName evidence="1">PORR domain-containing protein</fullName>
    </recommendedName>
</protein>
<name>A0A5N6PFD5_9ASTR</name>
<dbReference type="PANTHER" id="PTHR31476">
    <property type="entry name" value="PROTEIN WHAT'S THIS FACTOR 1 HOMOLOG, CHLOROPLASTIC"/>
    <property type="match status" value="1"/>
</dbReference>
<sequence>MFRMILGYGKNHQYASKHPYELGFRHNQRYSLVNVKLKWVKDRVLDTVVTGERELRAAWVIMSMIAIDPGGCLPIYRLSGRQRGPLGLPQDLKVSTFIRKYPNIFDEFHVPDSGGTLVPWFKLTTDAITLNQEAIHVFQENQKDVLERVCKLLMLTRDMILPIATIDQHPVSEIRNKFASLLKEGFLGRSQGLYKKQVAVNSGGKDELYQVSEAESCENGFESEEESEDHIVASSSEVGVRPVDGVWPCPFRGFHCCLDGMAGSKGFPWLIAHVKHLRLSSDDRKKVLREAISTDPDLFASVGEALKASAVFIVGIFKPHTGREVVPLGGLVVDDGLLDRVFLLPITTVMSIPPSCRMAFSHEDGFAELVLSLLAQPLNEPLSLDKPSPSFANSTCFRKLADGHFTIVVDVLCSSGVASFGNDTLKALVAKHPTLPPPVMPDFLLSEPHLVVVADNVFKCITSSPKGTSCGRDGLRAQHISDTFCGEGALRPGGVFVSAPLTPLLKPDNEIRPFAVGMIWRRMVSKAAMRCVRKKMAKYFGDFQFGVGVHSGAKAVLHSADIFLNKFHSDGSLAMLTVDFSNAFNLVSRTSLLHEVWTRCPSISL</sequence>
<dbReference type="EMBL" id="SZYD01000004">
    <property type="protein sequence ID" value="KAD6453272.1"/>
    <property type="molecule type" value="Genomic_DNA"/>
</dbReference>
<evidence type="ECO:0000313" key="3">
    <source>
        <dbReference type="Proteomes" id="UP000326396"/>
    </source>
</evidence>